<evidence type="ECO:0000256" key="5">
    <source>
        <dbReference type="ARBA" id="ARBA00022519"/>
    </source>
</evidence>
<evidence type="ECO:0000256" key="9">
    <source>
        <dbReference type="RuleBase" id="RU361157"/>
    </source>
</evidence>
<evidence type="ECO:0000256" key="4">
    <source>
        <dbReference type="ARBA" id="ARBA00022475"/>
    </source>
</evidence>
<feature type="transmembrane region" description="Helical" evidence="9">
    <location>
        <begin position="250"/>
        <end position="269"/>
    </location>
</feature>
<comment type="caution">
    <text evidence="9">Lacks conserved residue(s) required for the propagation of feature annotation.</text>
</comment>
<comment type="caution">
    <text evidence="11">The sequence shown here is derived from an EMBL/GenBank/DDBJ whole genome shotgun (WGS) entry which is preliminary data.</text>
</comment>
<comment type="similarity">
    <text evidence="2 9">Belongs to the ABC-2 integral membrane protein family.</text>
</comment>
<dbReference type="PROSITE" id="PS51012">
    <property type="entry name" value="ABC_TM2"/>
    <property type="match status" value="1"/>
</dbReference>
<evidence type="ECO:0000256" key="7">
    <source>
        <dbReference type="ARBA" id="ARBA00022989"/>
    </source>
</evidence>
<dbReference type="Pfam" id="PF01061">
    <property type="entry name" value="ABC2_membrane"/>
    <property type="match status" value="1"/>
</dbReference>
<feature type="domain" description="ABC transmembrane type-2" evidence="10">
    <location>
        <begin position="47"/>
        <end position="272"/>
    </location>
</feature>
<keyword evidence="6 9" id="KW-0812">Transmembrane</keyword>
<comment type="subcellular location">
    <subcellularLocation>
        <location evidence="1">Cell inner membrane</location>
        <topology evidence="1">Multi-pass membrane protein</topology>
    </subcellularLocation>
    <subcellularLocation>
        <location evidence="9">Cell membrane</location>
        <topology evidence="9">Multi-pass membrane protein</topology>
    </subcellularLocation>
</comment>
<protein>
    <recommendedName>
        <fullName evidence="9">Transport permease protein</fullName>
    </recommendedName>
</protein>
<keyword evidence="7 9" id="KW-1133">Transmembrane helix</keyword>
<proteinExistence type="inferred from homology"/>
<dbReference type="Proteomes" id="UP000766246">
    <property type="component" value="Unassembled WGS sequence"/>
</dbReference>
<feature type="transmembrane region" description="Helical" evidence="9">
    <location>
        <begin position="80"/>
        <end position="99"/>
    </location>
</feature>
<organism evidence="11 12">
    <name type="scientific">Pseudobutyrivibrio ruminis</name>
    <dbReference type="NCBI Taxonomy" id="46206"/>
    <lineage>
        <taxon>Bacteria</taxon>
        <taxon>Bacillati</taxon>
        <taxon>Bacillota</taxon>
        <taxon>Clostridia</taxon>
        <taxon>Lachnospirales</taxon>
        <taxon>Lachnospiraceae</taxon>
        <taxon>Pseudobutyrivibrio</taxon>
    </lineage>
</organism>
<evidence type="ECO:0000256" key="1">
    <source>
        <dbReference type="ARBA" id="ARBA00004429"/>
    </source>
</evidence>
<name>A0A927YN08_9FIRM</name>
<accession>A0A927YN08</accession>
<keyword evidence="4 9" id="KW-1003">Cell membrane</keyword>
<keyword evidence="8 9" id="KW-0472">Membrane</keyword>
<evidence type="ECO:0000313" key="11">
    <source>
        <dbReference type="EMBL" id="MBE5920384.1"/>
    </source>
</evidence>
<keyword evidence="5" id="KW-0997">Cell inner membrane</keyword>
<dbReference type="PIRSF" id="PIRSF006648">
    <property type="entry name" value="DrrB"/>
    <property type="match status" value="1"/>
</dbReference>
<feature type="transmembrane region" description="Helical" evidence="9">
    <location>
        <begin position="195"/>
        <end position="211"/>
    </location>
</feature>
<evidence type="ECO:0000256" key="3">
    <source>
        <dbReference type="ARBA" id="ARBA00022448"/>
    </source>
</evidence>
<dbReference type="InterPro" id="IPR047817">
    <property type="entry name" value="ABC2_TM_bact-type"/>
</dbReference>
<dbReference type="GO" id="GO:0015920">
    <property type="term" value="P:lipopolysaccharide transport"/>
    <property type="evidence" value="ECO:0007669"/>
    <property type="project" value="TreeGrafter"/>
</dbReference>
<sequence>MEKQWTTVIEPKAPLLSIPVREIIKYRELIWTLVKRNYEVQYKQTILGPLWLIFNLIINSGIFSFVFGYVGNFATDGTPYFLFFMTGSVVWDFFANCFTSNTSVLMDNSYLFGKVYFPRLIMPISNILFNAIRNGIKFLVTLCVWLVFYLNGDVAFLSFRIFGIIPLALLAGVMGASLGMIVSCLTIKYRDFTHITGLAITVLMYISPVMYTTAQLPQFVRRFVYLNPMSAIIEGFRYCIIGAGHLNHLALVYSFVFTTVVGVIALVFFNQTEKDFIDII</sequence>
<dbReference type="InterPro" id="IPR013525">
    <property type="entry name" value="ABC2_TM"/>
</dbReference>
<feature type="transmembrane region" description="Helical" evidence="9">
    <location>
        <begin position="164"/>
        <end position="189"/>
    </location>
</feature>
<dbReference type="PANTHER" id="PTHR30413">
    <property type="entry name" value="INNER MEMBRANE TRANSPORT PERMEASE"/>
    <property type="match status" value="1"/>
</dbReference>
<dbReference type="EMBL" id="SVER01000031">
    <property type="protein sequence ID" value="MBE5920384.1"/>
    <property type="molecule type" value="Genomic_DNA"/>
</dbReference>
<evidence type="ECO:0000256" key="6">
    <source>
        <dbReference type="ARBA" id="ARBA00022692"/>
    </source>
</evidence>
<dbReference type="InterPro" id="IPR000412">
    <property type="entry name" value="ABC_2_transport"/>
</dbReference>
<dbReference type="GO" id="GO:0140359">
    <property type="term" value="F:ABC-type transporter activity"/>
    <property type="evidence" value="ECO:0007669"/>
    <property type="project" value="InterPro"/>
</dbReference>
<dbReference type="PRINTS" id="PR00164">
    <property type="entry name" value="ABC2TRNSPORT"/>
</dbReference>
<gene>
    <name evidence="11" type="ORF">E7272_11160</name>
</gene>
<dbReference type="AlphaFoldDB" id="A0A927YN08"/>
<evidence type="ECO:0000259" key="10">
    <source>
        <dbReference type="PROSITE" id="PS51012"/>
    </source>
</evidence>
<evidence type="ECO:0000313" key="12">
    <source>
        <dbReference type="Proteomes" id="UP000766246"/>
    </source>
</evidence>
<evidence type="ECO:0000256" key="8">
    <source>
        <dbReference type="ARBA" id="ARBA00023136"/>
    </source>
</evidence>
<evidence type="ECO:0000256" key="2">
    <source>
        <dbReference type="ARBA" id="ARBA00007783"/>
    </source>
</evidence>
<dbReference type="PANTHER" id="PTHR30413:SF8">
    <property type="entry name" value="TRANSPORT PERMEASE PROTEIN"/>
    <property type="match status" value="1"/>
</dbReference>
<dbReference type="GO" id="GO:0043190">
    <property type="term" value="C:ATP-binding cassette (ABC) transporter complex"/>
    <property type="evidence" value="ECO:0007669"/>
    <property type="project" value="InterPro"/>
</dbReference>
<keyword evidence="3 9" id="KW-0813">Transport</keyword>
<feature type="transmembrane region" description="Helical" evidence="9">
    <location>
        <begin position="46"/>
        <end position="68"/>
    </location>
</feature>
<reference evidence="11" key="1">
    <citation type="submission" date="2019-04" db="EMBL/GenBank/DDBJ databases">
        <title>Evolution of Biomass-Degrading Anaerobic Consortia Revealed by Metagenomics.</title>
        <authorList>
            <person name="Peng X."/>
        </authorList>
    </citation>
    <scope>NUCLEOTIDE SEQUENCE</scope>
    <source>
        <strain evidence="11">SIG311</strain>
    </source>
</reference>